<dbReference type="AlphaFoldDB" id="A0A846TVY2"/>
<reference evidence="2 3" key="1">
    <citation type="submission" date="2020-03" db="EMBL/GenBank/DDBJ databases">
        <authorList>
            <person name="Sun Q."/>
        </authorList>
    </citation>
    <scope>NUCLEOTIDE SEQUENCE [LARGE SCALE GENOMIC DNA]</scope>
    <source>
        <strain evidence="2 3">KACC 21451</strain>
    </source>
</reference>
<organism evidence="2 3">
    <name type="scientific">Mesobacillus selenatarsenatis</name>
    <dbReference type="NCBI Taxonomy" id="388741"/>
    <lineage>
        <taxon>Bacteria</taxon>
        <taxon>Bacillati</taxon>
        <taxon>Bacillota</taxon>
        <taxon>Bacilli</taxon>
        <taxon>Bacillales</taxon>
        <taxon>Bacillaceae</taxon>
        <taxon>Mesobacillus</taxon>
    </lineage>
</organism>
<keyword evidence="1" id="KW-0472">Membrane</keyword>
<evidence type="ECO:0000313" key="2">
    <source>
        <dbReference type="EMBL" id="NKE05886.1"/>
    </source>
</evidence>
<accession>A0A846TVY2</accession>
<dbReference type="RefSeq" id="WP_167832321.1">
    <property type="nucleotide sequence ID" value="NZ_JAAVUM010000006.1"/>
</dbReference>
<dbReference type="Proteomes" id="UP000587942">
    <property type="component" value="Unassembled WGS sequence"/>
</dbReference>
<keyword evidence="1" id="KW-0812">Transmembrane</keyword>
<feature type="transmembrane region" description="Helical" evidence="1">
    <location>
        <begin position="6"/>
        <end position="22"/>
    </location>
</feature>
<evidence type="ECO:0000313" key="3">
    <source>
        <dbReference type="Proteomes" id="UP000587942"/>
    </source>
</evidence>
<keyword evidence="1" id="KW-1133">Transmembrane helix</keyword>
<protein>
    <submittedName>
        <fullName evidence="2">Uncharacterized protein</fullName>
    </submittedName>
</protein>
<comment type="caution">
    <text evidence="2">The sequence shown here is derived from an EMBL/GenBank/DDBJ whole genome shotgun (WGS) entry which is preliminary data.</text>
</comment>
<evidence type="ECO:0000256" key="1">
    <source>
        <dbReference type="SAM" id="Phobius"/>
    </source>
</evidence>
<feature type="transmembrane region" description="Helical" evidence="1">
    <location>
        <begin position="91"/>
        <end position="114"/>
    </location>
</feature>
<proteinExistence type="predicted"/>
<name>A0A846TVY2_9BACI</name>
<feature type="transmembrane region" description="Helical" evidence="1">
    <location>
        <begin position="53"/>
        <end position="71"/>
    </location>
</feature>
<sequence length="118" mass="13411">MPFSAIVVFAIVWGGLLVYFLTPFNGKMESGADAPFFEALKVSFKRLIFHKKAILAFFLLMFTLLVIWSYFISAEEYDLLHGMNRDSGDPVLYMSGVVLYAALLYIILAVRWTVKSVK</sequence>
<dbReference type="EMBL" id="JAAVUM010000006">
    <property type="protein sequence ID" value="NKE05886.1"/>
    <property type="molecule type" value="Genomic_DNA"/>
</dbReference>
<gene>
    <name evidence="2" type="ORF">GWK17_10480</name>
</gene>